<feature type="transmembrane region" description="Helical" evidence="12">
    <location>
        <begin position="29"/>
        <end position="50"/>
    </location>
</feature>
<feature type="domain" description="Cation/H+ exchanger transmembrane" evidence="13">
    <location>
        <begin position="40"/>
        <end position="427"/>
    </location>
</feature>
<dbReference type="OrthoDB" id="671744at2759"/>
<dbReference type="Gene3D" id="3.40.50.12370">
    <property type="match status" value="1"/>
</dbReference>
<feature type="transmembrane region" description="Helical" evidence="12">
    <location>
        <begin position="125"/>
        <end position="150"/>
    </location>
</feature>
<dbReference type="GO" id="GO:0012505">
    <property type="term" value="C:endomembrane system"/>
    <property type="evidence" value="ECO:0007669"/>
    <property type="project" value="TreeGrafter"/>
</dbReference>
<dbReference type="AlphaFoldDB" id="A0A7I8L9R0"/>
<feature type="transmembrane region" description="Helical" evidence="12">
    <location>
        <begin position="226"/>
        <end position="247"/>
    </location>
</feature>
<dbReference type="Pfam" id="PF23259">
    <property type="entry name" value="CHX17_C"/>
    <property type="match status" value="1"/>
</dbReference>
<protein>
    <submittedName>
        <fullName evidence="16">Uncharacterized protein</fullName>
    </submittedName>
</protein>
<dbReference type="InterPro" id="IPR050794">
    <property type="entry name" value="CPA2_transporter"/>
</dbReference>
<evidence type="ECO:0000256" key="10">
    <source>
        <dbReference type="ARBA" id="ARBA00023136"/>
    </source>
</evidence>
<keyword evidence="17" id="KW-1185">Reference proteome</keyword>
<evidence type="ECO:0000256" key="4">
    <source>
        <dbReference type="ARBA" id="ARBA00022448"/>
    </source>
</evidence>
<keyword evidence="4" id="KW-0813">Transport</keyword>
<comment type="subcellular location">
    <subcellularLocation>
        <location evidence="3">Membrane</location>
        <topology evidence="3">Multi-pass membrane protein</topology>
    </subcellularLocation>
    <subcellularLocation>
        <location evidence="2">Plastid</location>
        <location evidence="2">Chloroplast envelope</location>
    </subcellularLocation>
</comment>
<keyword evidence="5" id="KW-0633">Potassium transport</keyword>
<evidence type="ECO:0000259" key="15">
    <source>
        <dbReference type="Pfam" id="PF23259"/>
    </source>
</evidence>
<dbReference type="GO" id="GO:0009941">
    <property type="term" value="C:chloroplast envelope"/>
    <property type="evidence" value="ECO:0007669"/>
    <property type="project" value="UniProtKB-SubCell"/>
</dbReference>
<dbReference type="GO" id="GO:0015297">
    <property type="term" value="F:antiporter activity"/>
    <property type="evidence" value="ECO:0007669"/>
    <property type="project" value="InterPro"/>
</dbReference>
<evidence type="ECO:0000256" key="6">
    <source>
        <dbReference type="ARBA" id="ARBA00022692"/>
    </source>
</evidence>
<keyword evidence="10 12" id="KW-0472">Membrane</keyword>
<evidence type="ECO:0000313" key="16">
    <source>
        <dbReference type="EMBL" id="CAA7406610.1"/>
    </source>
</evidence>
<evidence type="ECO:0000256" key="7">
    <source>
        <dbReference type="ARBA" id="ARBA00022958"/>
    </source>
</evidence>
<evidence type="ECO:0000256" key="3">
    <source>
        <dbReference type="ARBA" id="ARBA00004141"/>
    </source>
</evidence>
<proteinExistence type="inferred from homology"/>
<sequence length="805" mass="88385">MENETALHTIFSTNNRCGSADAEADYGGLLVLLLQTVIIITLSHILHMLLKRVGQPSPISQMLAGIIMGPTLLARLKPVEDLLFLGNKNRDYISSTATMGRQIFMFLIGLEMDIQYLFRSSRNAAVLAYGGALVSASVAAVFSPLIYWLLRIERNFSTFVLTLMAIFSNTASPILVRMTAELKLTTTEIGRLAISAALINDMSCLVIIAVVTTVAVTDNGFYQQKVLRATGAAGLMAIAFLIIRPLVRWINRRNRLRRHIKFFEFISLLLFVMVISSATEVVGYNAMMACFLMGLLFPREGSTARTLIEWLTYPVHNFILPIYFGYTGMQTDLTIVHGWFLWGVVTVVVMSTIGKIAGTVAAARHLKIPFHEGLVLGFLLNVKGHVDLIVIALAMKHNLLSVDAFMALISTVVLNTLITGPAVALVVRRERKMNKYRSKGLEWEKPETQLRMVACVHGTRDLPAVLSLIEMSSGTEKASIAAYVLQLVELTAKTTSAKLYHQQEDDEYEDDDGADEARQINAAVDAFTQETGITIRQVTAVSAFANMHEDICNGAKDVRASLVVLPFHKFQRVDGKMITKKHGLRSVNAKTLSRAPCTVGILVDREGPAAAAARVSAAPLEGHQVVALFFGGPDDREAVAYGGRMAVHPLVSLTVVRFLPASRASYDAEVEMEASKGEEVLIAINNHEKESEADEAFLSEFYTRFVVPGTVSFVEKTVANSLETLDALRGMEGMYALYLVGRGGRRLSPFLMGLNDWEECPELGPIGDLLASSDFPVHGSVLVLQQNGTTKKKKGTRDEDEFAIF</sequence>
<evidence type="ECO:0000256" key="5">
    <source>
        <dbReference type="ARBA" id="ARBA00022538"/>
    </source>
</evidence>
<feature type="transmembrane region" description="Helical" evidence="12">
    <location>
        <begin position="339"/>
        <end position="362"/>
    </location>
</feature>
<reference evidence="16" key="1">
    <citation type="submission" date="2020-02" db="EMBL/GenBank/DDBJ databases">
        <authorList>
            <person name="Scholz U."/>
            <person name="Mascher M."/>
            <person name="Fiebig A."/>
        </authorList>
    </citation>
    <scope>NUCLEOTIDE SEQUENCE</scope>
</reference>
<gene>
    <name evidence="16" type="ORF">SI8410_13017288</name>
</gene>
<keyword evidence="7" id="KW-0630">Potassium</keyword>
<feature type="transmembrane region" description="Helical" evidence="12">
    <location>
        <begin position="374"/>
        <end position="395"/>
    </location>
</feature>
<keyword evidence="9" id="KW-0406">Ion transport</keyword>
<evidence type="ECO:0000256" key="9">
    <source>
        <dbReference type="ARBA" id="ARBA00023065"/>
    </source>
</evidence>
<dbReference type="PANTHER" id="PTHR32468">
    <property type="entry name" value="CATION/H + ANTIPORTER"/>
    <property type="match status" value="1"/>
</dbReference>
<dbReference type="Pfam" id="PF00999">
    <property type="entry name" value="Na_H_Exchanger"/>
    <property type="match status" value="1"/>
</dbReference>
<feature type="domain" description="Cation/H(+) antiporter C-terminal" evidence="15">
    <location>
        <begin position="625"/>
        <end position="787"/>
    </location>
</feature>
<comment type="similarity">
    <text evidence="11">Belongs to the monovalent cation:proton antiporter 2 (CPA2) transporter (TC 2.A.37) family. CHX (TC 2.A.37.4) subfamily.</text>
</comment>
<dbReference type="GO" id="GO:0016020">
    <property type="term" value="C:membrane"/>
    <property type="evidence" value="ECO:0007669"/>
    <property type="project" value="UniProtKB-SubCell"/>
</dbReference>
<dbReference type="Gene3D" id="1.20.1530.20">
    <property type="match status" value="1"/>
</dbReference>
<evidence type="ECO:0000256" key="2">
    <source>
        <dbReference type="ARBA" id="ARBA00004119"/>
    </source>
</evidence>
<dbReference type="PANTHER" id="PTHR32468:SF18">
    <property type="entry name" value="CATION_H(+) ANTIPORTER 1"/>
    <property type="match status" value="1"/>
</dbReference>
<evidence type="ECO:0000256" key="8">
    <source>
        <dbReference type="ARBA" id="ARBA00022989"/>
    </source>
</evidence>
<name>A0A7I8L9R0_SPIIN</name>
<dbReference type="Pfam" id="PF23256">
    <property type="entry name" value="CHX17_2nd"/>
    <property type="match status" value="1"/>
</dbReference>
<evidence type="ECO:0000259" key="13">
    <source>
        <dbReference type="Pfam" id="PF00999"/>
    </source>
</evidence>
<feature type="transmembrane region" description="Helical" evidence="12">
    <location>
        <begin position="156"/>
        <end position="180"/>
    </location>
</feature>
<feature type="transmembrane region" description="Helical" evidence="12">
    <location>
        <begin position="259"/>
        <end position="275"/>
    </location>
</feature>
<dbReference type="InterPro" id="IPR057290">
    <property type="entry name" value="CHX17_C"/>
</dbReference>
<evidence type="ECO:0000256" key="12">
    <source>
        <dbReference type="SAM" id="Phobius"/>
    </source>
</evidence>
<dbReference type="GO" id="GO:1902600">
    <property type="term" value="P:proton transmembrane transport"/>
    <property type="evidence" value="ECO:0007669"/>
    <property type="project" value="InterPro"/>
</dbReference>
<dbReference type="InterPro" id="IPR038770">
    <property type="entry name" value="Na+/solute_symporter_sf"/>
</dbReference>
<dbReference type="InterPro" id="IPR057291">
    <property type="entry name" value="CHX17_2nd"/>
</dbReference>
<evidence type="ECO:0000313" key="17">
    <source>
        <dbReference type="Proteomes" id="UP000663760"/>
    </source>
</evidence>
<accession>A0A7I8L9R0</accession>
<keyword evidence="8 12" id="KW-1133">Transmembrane helix</keyword>
<keyword evidence="6 12" id="KW-0812">Transmembrane</keyword>
<dbReference type="GO" id="GO:0006885">
    <property type="term" value="P:regulation of pH"/>
    <property type="evidence" value="ECO:0007669"/>
    <property type="project" value="TreeGrafter"/>
</dbReference>
<comment type="function">
    <text evidence="1">May function as sodium-coupled metabolite transporter across the chloroplast envelope.</text>
</comment>
<evidence type="ECO:0000259" key="14">
    <source>
        <dbReference type="Pfam" id="PF23256"/>
    </source>
</evidence>
<dbReference type="GO" id="GO:0006813">
    <property type="term" value="P:potassium ion transport"/>
    <property type="evidence" value="ECO:0007669"/>
    <property type="project" value="UniProtKB-KW"/>
</dbReference>
<feature type="transmembrane region" description="Helical" evidence="12">
    <location>
        <begin position="192"/>
        <end position="214"/>
    </location>
</feature>
<dbReference type="EMBL" id="LR746276">
    <property type="protein sequence ID" value="CAA7406610.1"/>
    <property type="molecule type" value="Genomic_DNA"/>
</dbReference>
<dbReference type="Proteomes" id="UP000663760">
    <property type="component" value="Chromosome 13"/>
</dbReference>
<dbReference type="InterPro" id="IPR006153">
    <property type="entry name" value="Cation/H_exchanger_TM"/>
</dbReference>
<feature type="transmembrane region" description="Helical" evidence="12">
    <location>
        <begin position="407"/>
        <end position="427"/>
    </location>
</feature>
<evidence type="ECO:0000256" key="1">
    <source>
        <dbReference type="ARBA" id="ARBA00003198"/>
    </source>
</evidence>
<organism evidence="16 17">
    <name type="scientific">Spirodela intermedia</name>
    <name type="common">Intermediate duckweed</name>
    <dbReference type="NCBI Taxonomy" id="51605"/>
    <lineage>
        <taxon>Eukaryota</taxon>
        <taxon>Viridiplantae</taxon>
        <taxon>Streptophyta</taxon>
        <taxon>Embryophyta</taxon>
        <taxon>Tracheophyta</taxon>
        <taxon>Spermatophyta</taxon>
        <taxon>Magnoliopsida</taxon>
        <taxon>Liliopsida</taxon>
        <taxon>Araceae</taxon>
        <taxon>Lemnoideae</taxon>
        <taxon>Spirodela</taxon>
    </lineage>
</organism>
<evidence type="ECO:0000256" key="11">
    <source>
        <dbReference type="ARBA" id="ARBA00038341"/>
    </source>
</evidence>
<feature type="domain" description="Cation/H(+) antiporter central" evidence="14">
    <location>
        <begin position="481"/>
        <end position="613"/>
    </location>
</feature>